<proteinExistence type="predicted"/>
<dbReference type="Proteomes" id="UP000297391">
    <property type="component" value="Unassembled WGS sequence"/>
</dbReference>
<protein>
    <submittedName>
        <fullName evidence="1">Uncharacterized protein</fullName>
    </submittedName>
</protein>
<dbReference type="OrthoDB" id="6986069at2"/>
<dbReference type="EMBL" id="QUZU01000004">
    <property type="protein sequence ID" value="TFY91416.1"/>
    <property type="molecule type" value="Genomic_DNA"/>
</dbReference>
<keyword evidence="2" id="KW-1185">Reference proteome</keyword>
<reference evidence="1 2" key="1">
    <citation type="journal article" date="2019" name="Syst. Appl. Microbiol.">
        <title>New species of pathogenic Pseudomonas isolated from citrus in Tunisia: Proposal of Pseudomonas kairouanensis sp. nov. and Pseudomonas nabeulensis sp. nov.</title>
        <authorList>
            <person name="Oueslati M."/>
            <person name="Mulet M."/>
            <person name="Gomila M."/>
            <person name="Berge O."/>
            <person name="Hajlaoui M.R."/>
            <person name="Lalucat J."/>
            <person name="Sadfi-Zouaoui N."/>
            <person name="Garcia-Valdes E."/>
        </authorList>
    </citation>
    <scope>NUCLEOTIDE SEQUENCE [LARGE SCALE GENOMIC DNA]</scope>
    <source>
        <strain evidence="1 2">KC12</strain>
    </source>
</reference>
<sequence>MSVILPGHTLEQHERYSCKTCTCSKSAQVCYDSPPPKCLTRVVPCPIVAFVCKPFIKPSRTVS</sequence>
<organism evidence="1 2">
    <name type="scientific">Pseudomonas kairouanensis</name>
    <dbReference type="NCBI Taxonomy" id="2293832"/>
    <lineage>
        <taxon>Bacteria</taxon>
        <taxon>Pseudomonadati</taxon>
        <taxon>Pseudomonadota</taxon>
        <taxon>Gammaproteobacteria</taxon>
        <taxon>Pseudomonadales</taxon>
        <taxon>Pseudomonadaceae</taxon>
        <taxon>Pseudomonas</taxon>
    </lineage>
</organism>
<name>A0A4Z0AX98_9PSED</name>
<evidence type="ECO:0000313" key="1">
    <source>
        <dbReference type="EMBL" id="TFY91416.1"/>
    </source>
</evidence>
<accession>A0A4Z0AX98</accession>
<dbReference type="AlphaFoldDB" id="A0A4Z0AX98"/>
<evidence type="ECO:0000313" key="2">
    <source>
        <dbReference type="Proteomes" id="UP000297391"/>
    </source>
</evidence>
<gene>
    <name evidence="1" type="ORF">DYL59_05540</name>
</gene>
<comment type="caution">
    <text evidence="1">The sequence shown here is derived from an EMBL/GenBank/DDBJ whole genome shotgun (WGS) entry which is preliminary data.</text>
</comment>